<accession>A0A9D1CT36</accession>
<evidence type="ECO:0000313" key="4">
    <source>
        <dbReference type="Proteomes" id="UP000824262"/>
    </source>
</evidence>
<reference evidence="3" key="1">
    <citation type="submission" date="2020-10" db="EMBL/GenBank/DDBJ databases">
        <authorList>
            <person name="Gilroy R."/>
        </authorList>
    </citation>
    <scope>NUCLEOTIDE SEQUENCE</scope>
    <source>
        <strain evidence="3">ChiBcolR7-354</strain>
    </source>
</reference>
<proteinExistence type="predicted"/>
<dbReference type="PANTHER" id="PTHR43619">
    <property type="entry name" value="S-ADENOSYL-L-METHIONINE-DEPENDENT METHYLTRANSFERASE YKTD-RELATED"/>
    <property type="match status" value="1"/>
</dbReference>
<dbReference type="InterPro" id="IPR029063">
    <property type="entry name" value="SAM-dependent_MTases_sf"/>
</dbReference>
<keyword evidence="1 3" id="KW-0489">Methyltransferase</keyword>
<dbReference type="Gene3D" id="3.40.50.150">
    <property type="entry name" value="Vaccinia Virus protein VP39"/>
    <property type="match status" value="1"/>
</dbReference>
<dbReference type="Proteomes" id="UP000824262">
    <property type="component" value="Unassembled WGS sequence"/>
</dbReference>
<dbReference type="Pfam" id="PF04072">
    <property type="entry name" value="LCM"/>
    <property type="match status" value="1"/>
</dbReference>
<dbReference type="GO" id="GO:0008168">
    <property type="term" value="F:methyltransferase activity"/>
    <property type="evidence" value="ECO:0007669"/>
    <property type="project" value="UniProtKB-KW"/>
</dbReference>
<dbReference type="InterPro" id="IPR007213">
    <property type="entry name" value="Ppm1/Ppm2/Tcmp"/>
</dbReference>
<dbReference type="PIRSF" id="PIRSF028177">
    <property type="entry name" value="Polyketide_synth_Omtfrase_TcmP"/>
    <property type="match status" value="1"/>
</dbReference>
<protein>
    <submittedName>
        <fullName evidence="3">Class I SAM-dependent methyltransferase</fullName>
    </submittedName>
</protein>
<dbReference type="GO" id="GO:0032259">
    <property type="term" value="P:methylation"/>
    <property type="evidence" value="ECO:0007669"/>
    <property type="project" value="UniProtKB-KW"/>
</dbReference>
<organism evidence="3 4">
    <name type="scientific">Candidatus Scatomorpha intestinavium</name>
    <dbReference type="NCBI Taxonomy" id="2840922"/>
    <lineage>
        <taxon>Bacteria</taxon>
        <taxon>Bacillati</taxon>
        <taxon>Bacillota</taxon>
        <taxon>Clostridia</taxon>
        <taxon>Eubacteriales</taxon>
        <taxon>Candidatus Scatomorpha</taxon>
    </lineage>
</organism>
<comment type="caution">
    <text evidence="3">The sequence shown here is derived from an EMBL/GenBank/DDBJ whole genome shotgun (WGS) entry which is preliminary data.</text>
</comment>
<evidence type="ECO:0000313" key="3">
    <source>
        <dbReference type="EMBL" id="HIQ77975.1"/>
    </source>
</evidence>
<name>A0A9D1CT36_9FIRM</name>
<evidence type="ECO:0000256" key="2">
    <source>
        <dbReference type="ARBA" id="ARBA00022679"/>
    </source>
</evidence>
<dbReference type="InterPro" id="IPR016874">
    <property type="entry name" value="TcmP-like"/>
</dbReference>
<evidence type="ECO:0000256" key="1">
    <source>
        <dbReference type="ARBA" id="ARBA00022603"/>
    </source>
</evidence>
<sequence length="271" mass="29923">MQAGLKKNSVQETLLIPLRARAEFSRRHPELFFDPDALRLARKLGLGPSGHGASGYSGLLYAVRQDALIASARRYLELRPEATVVNLGCGLDTSFSGADNGSCRWVSLDLPEVIDFRRGLLAPREREEYLACDALDLSWLDRVDGSKGLFVIAGGVFYYFRPERIRALLCALAEHFPGGGICFDCEGAIAAAVSSALVYRSGNTGAPMYFSVRNAERLFRPWSARFGEIRTINRLPEKYARRGALPARLRLPLSLFMRCGALKFVEIGFAA</sequence>
<gene>
    <name evidence="3" type="ORF">IAB77_01795</name>
</gene>
<dbReference type="EMBL" id="DVGA01000023">
    <property type="protein sequence ID" value="HIQ77975.1"/>
    <property type="molecule type" value="Genomic_DNA"/>
</dbReference>
<keyword evidence="2" id="KW-0808">Transferase</keyword>
<dbReference type="SUPFAM" id="SSF53335">
    <property type="entry name" value="S-adenosyl-L-methionine-dependent methyltransferases"/>
    <property type="match status" value="1"/>
</dbReference>
<reference evidence="3" key="2">
    <citation type="journal article" date="2021" name="PeerJ">
        <title>Extensive microbial diversity within the chicken gut microbiome revealed by metagenomics and culture.</title>
        <authorList>
            <person name="Gilroy R."/>
            <person name="Ravi A."/>
            <person name="Getino M."/>
            <person name="Pursley I."/>
            <person name="Horton D.L."/>
            <person name="Alikhan N.F."/>
            <person name="Baker D."/>
            <person name="Gharbi K."/>
            <person name="Hall N."/>
            <person name="Watson M."/>
            <person name="Adriaenssens E.M."/>
            <person name="Foster-Nyarko E."/>
            <person name="Jarju S."/>
            <person name="Secka A."/>
            <person name="Antonio M."/>
            <person name="Oren A."/>
            <person name="Chaudhuri R.R."/>
            <person name="La Ragione R."/>
            <person name="Hildebrand F."/>
            <person name="Pallen M.J."/>
        </authorList>
    </citation>
    <scope>NUCLEOTIDE SEQUENCE</scope>
    <source>
        <strain evidence="3">ChiBcolR7-354</strain>
    </source>
</reference>
<dbReference type="PANTHER" id="PTHR43619:SF2">
    <property type="entry name" value="S-ADENOSYL-L-METHIONINE-DEPENDENT METHYLTRANSFERASES SUPERFAMILY PROTEIN"/>
    <property type="match status" value="1"/>
</dbReference>
<dbReference type="AlphaFoldDB" id="A0A9D1CT36"/>